<evidence type="ECO:0000256" key="3">
    <source>
        <dbReference type="SAM" id="MobiDB-lite"/>
    </source>
</evidence>
<dbReference type="EMBL" id="AOLN01000013">
    <property type="protein sequence ID" value="ELZ94168.1"/>
    <property type="molecule type" value="Genomic_DNA"/>
</dbReference>
<proteinExistence type="predicted"/>
<feature type="region of interest" description="Disordered" evidence="3">
    <location>
        <begin position="34"/>
        <end position="68"/>
    </location>
</feature>
<name>M0IE83_9EURY</name>
<dbReference type="OrthoDB" id="186995at2157"/>
<dbReference type="InterPro" id="IPR000923">
    <property type="entry name" value="BlueCu_1"/>
</dbReference>
<dbReference type="Proteomes" id="UP000011550">
    <property type="component" value="Unassembled WGS sequence"/>
</dbReference>
<keyword evidence="6" id="KW-1185">Reference proteome</keyword>
<dbReference type="InterPro" id="IPR006311">
    <property type="entry name" value="TAT_signal"/>
</dbReference>
<dbReference type="RefSeq" id="WP_008320538.1">
    <property type="nucleotide sequence ID" value="NZ_AOLN01000013.1"/>
</dbReference>
<evidence type="ECO:0000313" key="6">
    <source>
        <dbReference type="Proteomes" id="UP000011550"/>
    </source>
</evidence>
<dbReference type="PATRIC" id="fig|662479.7.peg.2256"/>
<keyword evidence="1" id="KW-0479">Metal-binding</keyword>
<evidence type="ECO:0000259" key="4">
    <source>
        <dbReference type="Pfam" id="PF00127"/>
    </source>
</evidence>
<dbReference type="Gene3D" id="2.60.40.420">
    <property type="entry name" value="Cupredoxins - blue copper proteins"/>
    <property type="match status" value="1"/>
</dbReference>
<dbReference type="InterPro" id="IPR008972">
    <property type="entry name" value="Cupredoxin"/>
</dbReference>
<organism evidence="5 6">
    <name type="scientific">Haloferax mucosum ATCC BAA-1512</name>
    <dbReference type="NCBI Taxonomy" id="662479"/>
    <lineage>
        <taxon>Archaea</taxon>
        <taxon>Methanobacteriati</taxon>
        <taxon>Methanobacteriota</taxon>
        <taxon>Stenosarchaea group</taxon>
        <taxon>Halobacteria</taxon>
        <taxon>Halobacteriales</taxon>
        <taxon>Haloferacaceae</taxon>
        <taxon>Haloferax</taxon>
    </lineage>
</organism>
<feature type="compositionally biased region" description="Gly residues" evidence="3">
    <location>
        <begin position="53"/>
        <end position="62"/>
    </location>
</feature>
<protein>
    <recommendedName>
        <fullName evidence="4">Blue (type 1) copper domain-containing protein</fullName>
    </recommendedName>
</protein>
<keyword evidence="2" id="KW-0186">Copper</keyword>
<evidence type="ECO:0000256" key="2">
    <source>
        <dbReference type="ARBA" id="ARBA00023008"/>
    </source>
</evidence>
<reference evidence="5 6" key="1">
    <citation type="journal article" date="2014" name="PLoS Genet.">
        <title>Phylogenetically driven sequencing of extremely halophilic archaea reveals strategies for static and dynamic osmo-response.</title>
        <authorList>
            <person name="Becker E.A."/>
            <person name="Seitzer P.M."/>
            <person name="Tritt A."/>
            <person name="Larsen D."/>
            <person name="Krusor M."/>
            <person name="Yao A.I."/>
            <person name="Wu D."/>
            <person name="Madern D."/>
            <person name="Eisen J.A."/>
            <person name="Darling A.E."/>
            <person name="Facciotti M.T."/>
        </authorList>
    </citation>
    <scope>NUCLEOTIDE SEQUENCE [LARGE SCALE GENOMIC DNA]</scope>
    <source>
        <strain evidence="5 6">ATCC BAA-1512</strain>
    </source>
</reference>
<evidence type="ECO:0000256" key="1">
    <source>
        <dbReference type="ARBA" id="ARBA00022723"/>
    </source>
</evidence>
<evidence type="ECO:0000313" key="5">
    <source>
        <dbReference type="EMBL" id="ELZ94168.1"/>
    </source>
</evidence>
<sequence>MTNKQYDEQNDDQRFPVARRSILRAAAASTLLGVGTGPAVARGDRSEKENGPPGNGGSGGGPTPNELDSIFGFASVGPNPCSGDVGSECFESFKPPVRPAHEVEFRIDIPGLVFALAGQGVLTEETIGNLNAAVEDGELTAGELTDPDAEVTVQTQGGPMTVTIEEIAELLIDTLAFNFDPAGLAVKPGDIVLFSAETPDHAVAAYHERHGRQNRVPDDVGPFSSPLVPVGGYWLYRFETTGVYDVYCPPHEAFGMVMRIVVCDDGVPEPSVEETGRPPEAESLFPIVLGGLDPNIPSPAEVLASAALSPENIVDQGTVSWNHVVEEHRASG</sequence>
<dbReference type="Pfam" id="PF00127">
    <property type="entry name" value="Copper-bind"/>
    <property type="match status" value="1"/>
</dbReference>
<dbReference type="AlphaFoldDB" id="M0IE83"/>
<gene>
    <name evidence="5" type="ORF">C440_11123</name>
</gene>
<feature type="domain" description="Blue (type 1) copper" evidence="4">
    <location>
        <begin position="173"/>
        <end position="262"/>
    </location>
</feature>
<dbReference type="GO" id="GO:0005507">
    <property type="term" value="F:copper ion binding"/>
    <property type="evidence" value="ECO:0007669"/>
    <property type="project" value="InterPro"/>
</dbReference>
<dbReference type="PROSITE" id="PS51318">
    <property type="entry name" value="TAT"/>
    <property type="match status" value="1"/>
</dbReference>
<dbReference type="SUPFAM" id="SSF49503">
    <property type="entry name" value="Cupredoxins"/>
    <property type="match status" value="1"/>
</dbReference>
<comment type="caution">
    <text evidence="5">The sequence shown here is derived from an EMBL/GenBank/DDBJ whole genome shotgun (WGS) entry which is preliminary data.</text>
</comment>
<dbReference type="GO" id="GO:0009055">
    <property type="term" value="F:electron transfer activity"/>
    <property type="evidence" value="ECO:0007669"/>
    <property type="project" value="InterPro"/>
</dbReference>
<dbReference type="STRING" id="662479.C440_11123"/>
<accession>M0IE83</accession>